<gene>
    <name evidence="1" type="ORF">VVAX_05617</name>
</gene>
<accession>A0A679JD75</accession>
<name>A0A679JD75_VARPD</name>
<evidence type="ECO:0000313" key="1">
    <source>
        <dbReference type="EMBL" id="CAA2109346.1"/>
    </source>
</evidence>
<dbReference type="EMBL" id="LR743508">
    <property type="protein sequence ID" value="CAA2109346.1"/>
    <property type="molecule type" value="Genomic_DNA"/>
</dbReference>
<organism evidence="1">
    <name type="scientific">Variovorax paradoxus</name>
    <dbReference type="NCBI Taxonomy" id="34073"/>
    <lineage>
        <taxon>Bacteria</taxon>
        <taxon>Pseudomonadati</taxon>
        <taxon>Pseudomonadota</taxon>
        <taxon>Betaproteobacteria</taxon>
        <taxon>Burkholderiales</taxon>
        <taxon>Comamonadaceae</taxon>
        <taxon>Variovorax</taxon>
    </lineage>
</organism>
<proteinExistence type="predicted"/>
<dbReference type="RefSeq" id="WP_339093292.1">
    <property type="nucleotide sequence ID" value="NZ_LR743508.1"/>
</dbReference>
<protein>
    <submittedName>
        <fullName evidence="1">Uncharacterized protein</fullName>
    </submittedName>
</protein>
<sequence>MTDVPSPEERLALSRAALLAAMGYRSTGAPSGPQLVRIAKARSRSAAHADAPASEGLGSFVGKVEAKVERSVLGRWWRRSHLSTAVELGTPFLQEYAARHPAKLMAGAAGVGSLVVLVKPWRLLSVGMVVGLLVRSTNLAGILTDYLVPQLGDTDGPRDDFLDRPPA</sequence>
<dbReference type="AlphaFoldDB" id="A0A679JD75"/>
<reference evidence="1" key="1">
    <citation type="submission" date="2019-12" db="EMBL/GenBank/DDBJ databases">
        <authorList>
            <person name="Cremers G."/>
        </authorList>
    </citation>
    <scope>NUCLEOTIDE SEQUENCE</scope>
    <source>
        <strain evidence="1">Vvax</strain>
    </source>
</reference>